<evidence type="ECO:0000313" key="1">
    <source>
        <dbReference type="Proteomes" id="UP000095283"/>
    </source>
</evidence>
<proteinExistence type="predicted"/>
<protein>
    <submittedName>
        <fullName evidence="2">Uncharacterized protein</fullName>
    </submittedName>
</protein>
<evidence type="ECO:0000313" key="2">
    <source>
        <dbReference type="WBParaSite" id="Hba_01174"/>
    </source>
</evidence>
<accession>A0A1I7W945</accession>
<dbReference type="Proteomes" id="UP000095283">
    <property type="component" value="Unplaced"/>
</dbReference>
<reference evidence="2" key="1">
    <citation type="submission" date="2016-11" db="UniProtKB">
        <authorList>
            <consortium name="WormBaseParasite"/>
        </authorList>
    </citation>
    <scope>IDENTIFICATION</scope>
</reference>
<keyword evidence="1" id="KW-1185">Reference proteome</keyword>
<sequence>MKIHVSSLLRIFVTSGDSKSSRLFPPIHASVCLSTWDAESTCIALPFSLIHIAHFFLKKME</sequence>
<organism evidence="1 2">
    <name type="scientific">Heterorhabditis bacteriophora</name>
    <name type="common">Entomopathogenic nematode worm</name>
    <dbReference type="NCBI Taxonomy" id="37862"/>
    <lineage>
        <taxon>Eukaryota</taxon>
        <taxon>Metazoa</taxon>
        <taxon>Ecdysozoa</taxon>
        <taxon>Nematoda</taxon>
        <taxon>Chromadorea</taxon>
        <taxon>Rhabditida</taxon>
        <taxon>Rhabditina</taxon>
        <taxon>Rhabditomorpha</taxon>
        <taxon>Strongyloidea</taxon>
        <taxon>Heterorhabditidae</taxon>
        <taxon>Heterorhabditis</taxon>
    </lineage>
</organism>
<dbReference type="WBParaSite" id="Hba_01174">
    <property type="protein sequence ID" value="Hba_01174"/>
    <property type="gene ID" value="Hba_01174"/>
</dbReference>
<name>A0A1I7W945_HETBA</name>
<dbReference type="AlphaFoldDB" id="A0A1I7W945"/>